<dbReference type="GO" id="GO:0008033">
    <property type="term" value="P:tRNA processing"/>
    <property type="evidence" value="ECO:0007669"/>
    <property type="project" value="UniProtKB-KW"/>
</dbReference>
<evidence type="ECO:0000256" key="10">
    <source>
        <dbReference type="ARBA" id="ARBA00029774"/>
    </source>
</evidence>
<reference evidence="13 14" key="1">
    <citation type="journal article" date="2016" name="Nat. Commun.">
        <title>Thousands of microbial genomes shed light on interconnected biogeochemical processes in an aquifer system.</title>
        <authorList>
            <person name="Anantharaman K."/>
            <person name="Brown C.T."/>
            <person name="Hug L.A."/>
            <person name="Sharon I."/>
            <person name="Castelle C.J."/>
            <person name="Probst A.J."/>
            <person name="Thomas B.C."/>
            <person name="Singh A."/>
            <person name="Wilkins M.J."/>
            <person name="Karaoz U."/>
            <person name="Brodie E.L."/>
            <person name="Williams K.H."/>
            <person name="Hubbard S.S."/>
            <person name="Banfield J.F."/>
        </authorList>
    </citation>
    <scope>NUCLEOTIDE SEQUENCE [LARGE SCALE GENOMIC DNA]</scope>
</reference>
<comment type="caution">
    <text evidence="13">The sequence shown here is derived from an EMBL/GenBank/DDBJ whole genome shotgun (WGS) entry which is preliminary data.</text>
</comment>
<dbReference type="Pfam" id="PF01300">
    <property type="entry name" value="Sua5_yciO_yrdC"/>
    <property type="match status" value="1"/>
</dbReference>
<evidence type="ECO:0000256" key="8">
    <source>
        <dbReference type="ARBA" id="ARBA00022741"/>
    </source>
</evidence>
<accession>A0A1F6E5Y0</accession>
<evidence type="ECO:0000256" key="7">
    <source>
        <dbReference type="ARBA" id="ARBA00022695"/>
    </source>
</evidence>
<evidence type="ECO:0000256" key="11">
    <source>
        <dbReference type="ARBA" id="ARBA00048366"/>
    </source>
</evidence>
<keyword evidence="9" id="KW-0067">ATP-binding</keyword>
<dbReference type="GO" id="GO:0061710">
    <property type="term" value="F:L-threonylcarbamoyladenylate synthase"/>
    <property type="evidence" value="ECO:0007669"/>
    <property type="project" value="UniProtKB-EC"/>
</dbReference>
<evidence type="ECO:0000313" key="13">
    <source>
        <dbReference type="EMBL" id="OGG68987.1"/>
    </source>
</evidence>
<dbReference type="GO" id="GO:0005737">
    <property type="term" value="C:cytoplasm"/>
    <property type="evidence" value="ECO:0007669"/>
    <property type="project" value="UniProtKB-SubCell"/>
</dbReference>
<keyword evidence="6" id="KW-0819">tRNA processing</keyword>
<evidence type="ECO:0000313" key="14">
    <source>
        <dbReference type="Proteomes" id="UP000176914"/>
    </source>
</evidence>
<dbReference type="InterPro" id="IPR006070">
    <property type="entry name" value="Sua5-like_dom"/>
</dbReference>
<evidence type="ECO:0000256" key="5">
    <source>
        <dbReference type="ARBA" id="ARBA00022679"/>
    </source>
</evidence>
<sequence>MERIVLTEHNIGEAAERAATQLRAGGVVLYPTDTLYGLGVDALSDEAVAKIFAVKGRNEGKPVHAIVSDIAMAGKYGEISDAARVFAEKLPRGQVTFVVRKKTGMDTGISKDIPTFGFRIPDNAFCIEMLHAFGGPITATSANRAGEVPQCSVDAIMAQLEEHSNVLQNVGTWNIDLIVDAGELPARKPSSVVDVSGTAPVILREGAVSRNEIEAVVSAIESV</sequence>
<gene>
    <name evidence="13" type="ORF">A3C20_01435</name>
</gene>
<proteinExistence type="inferred from homology"/>
<dbReference type="GO" id="GO:0003725">
    <property type="term" value="F:double-stranded RNA binding"/>
    <property type="evidence" value="ECO:0007669"/>
    <property type="project" value="InterPro"/>
</dbReference>
<keyword evidence="8" id="KW-0547">Nucleotide-binding</keyword>
<keyword evidence="7" id="KW-0548">Nucleotidyltransferase</keyword>
<protein>
    <recommendedName>
        <fullName evidence="10">L-threonylcarbamoyladenylate synthase</fullName>
        <ecNumber evidence="3">2.7.7.87</ecNumber>
    </recommendedName>
    <alternativeName>
        <fullName evidence="10">L-threonylcarbamoyladenylate synthase</fullName>
    </alternativeName>
</protein>
<keyword evidence="5" id="KW-0808">Transferase</keyword>
<evidence type="ECO:0000259" key="12">
    <source>
        <dbReference type="PROSITE" id="PS51163"/>
    </source>
</evidence>
<dbReference type="EC" id="2.7.7.87" evidence="3"/>
<dbReference type="PANTHER" id="PTHR17490">
    <property type="entry name" value="SUA5"/>
    <property type="match status" value="1"/>
</dbReference>
<dbReference type="Gene3D" id="3.90.870.10">
    <property type="entry name" value="DHBP synthase"/>
    <property type="match status" value="1"/>
</dbReference>
<evidence type="ECO:0000256" key="4">
    <source>
        <dbReference type="ARBA" id="ARBA00022490"/>
    </source>
</evidence>
<evidence type="ECO:0000256" key="2">
    <source>
        <dbReference type="ARBA" id="ARBA00007663"/>
    </source>
</evidence>
<evidence type="ECO:0000256" key="6">
    <source>
        <dbReference type="ARBA" id="ARBA00022694"/>
    </source>
</evidence>
<dbReference type="SUPFAM" id="SSF55821">
    <property type="entry name" value="YrdC/RibB"/>
    <property type="match status" value="1"/>
</dbReference>
<dbReference type="Proteomes" id="UP000176914">
    <property type="component" value="Unassembled WGS sequence"/>
</dbReference>
<dbReference type="PANTHER" id="PTHR17490:SF16">
    <property type="entry name" value="THREONYLCARBAMOYL-AMP SYNTHASE"/>
    <property type="match status" value="1"/>
</dbReference>
<organism evidence="13 14">
    <name type="scientific">Candidatus Kaiserbacteria bacterium RIFCSPHIGHO2_02_FULL_55_25</name>
    <dbReference type="NCBI Taxonomy" id="1798498"/>
    <lineage>
        <taxon>Bacteria</taxon>
        <taxon>Candidatus Kaiseribacteriota</taxon>
    </lineage>
</organism>
<name>A0A1F6E5Y0_9BACT</name>
<dbReference type="GO" id="GO:0006450">
    <property type="term" value="P:regulation of translational fidelity"/>
    <property type="evidence" value="ECO:0007669"/>
    <property type="project" value="TreeGrafter"/>
</dbReference>
<dbReference type="PROSITE" id="PS51163">
    <property type="entry name" value="YRDC"/>
    <property type="match status" value="1"/>
</dbReference>
<dbReference type="EMBL" id="MFLL01000024">
    <property type="protein sequence ID" value="OGG68987.1"/>
    <property type="molecule type" value="Genomic_DNA"/>
</dbReference>
<dbReference type="NCBIfam" id="TIGR00057">
    <property type="entry name" value="L-threonylcarbamoyladenylate synthase"/>
    <property type="match status" value="1"/>
</dbReference>
<evidence type="ECO:0000256" key="9">
    <source>
        <dbReference type="ARBA" id="ARBA00022840"/>
    </source>
</evidence>
<dbReference type="InterPro" id="IPR017945">
    <property type="entry name" value="DHBP_synth_RibB-like_a/b_dom"/>
</dbReference>
<evidence type="ECO:0000256" key="1">
    <source>
        <dbReference type="ARBA" id="ARBA00004496"/>
    </source>
</evidence>
<comment type="subcellular location">
    <subcellularLocation>
        <location evidence="1">Cytoplasm</location>
    </subcellularLocation>
</comment>
<feature type="domain" description="YrdC-like" evidence="12">
    <location>
        <begin position="12"/>
        <end position="208"/>
    </location>
</feature>
<comment type="similarity">
    <text evidence="2">Belongs to the SUA5 family.</text>
</comment>
<dbReference type="GO" id="GO:0000049">
    <property type="term" value="F:tRNA binding"/>
    <property type="evidence" value="ECO:0007669"/>
    <property type="project" value="TreeGrafter"/>
</dbReference>
<evidence type="ECO:0000256" key="3">
    <source>
        <dbReference type="ARBA" id="ARBA00012584"/>
    </source>
</evidence>
<dbReference type="GO" id="GO:0005524">
    <property type="term" value="F:ATP binding"/>
    <property type="evidence" value="ECO:0007669"/>
    <property type="project" value="UniProtKB-KW"/>
</dbReference>
<comment type="catalytic activity">
    <reaction evidence="11">
        <text>L-threonine + hydrogencarbonate + ATP = L-threonylcarbamoyladenylate + diphosphate + H2O</text>
        <dbReference type="Rhea" id="RHEA:36407"/>
        <dbReference type="ChEBI" id="CHEBI:15377"/>
        <dbReference type="ChEBI" id="CHEBI:17544"/>
        <dbReference type="ChEBI" id="CHEBI:30616"/>
        <dbReference type="ChEBI" id="CHEBI:33019"/>
        <dbReference type="ChEBI" id="CHEBI:57926"/>
        <dbReference type="ChEBI" id="CHEBI:73682"/>
        <dbReference type="EC" id="2.7.7.87"/>
    </reaction>
</comment>
<keyword evidence="4" id="KW-0963">Cytoplasm</keyword>
<dbReference type="AlphaFoldDB" id="A0A1F6E5Y0"/>
<dbReference type="InterPro" id="IPR050156">
    <property type="entry name" value="TC-AMP_synthase_SUA5"/>
</dbReference>